<feature type="domain" description="ABC transmembrane type-1" evidence="12">
    <location>
        <begin position="18"/>
        <end position="226"/>
    </location>
</feature>
<dbReference type="NCBIfam" id="TIGR02141">
    <property type="entry name" value="modB_ABC"/>
    <property type="match status" value="1"/>
</dbReference>
<evidence type="ECO:0000256" key="8">
    <source>
        <dbReference type="ARBA" id="ARBA00022989"/>
    </source>
</evidence>
<evidence type="ECO:0000256" key="6">
    <source>
        <dbReference type="ARBA" id="ARBA00022505"/>
    </source>
</evidence>
<keyword evidence="11" id="KW-0997">Cell inner membrane</keyword>
<evidence type="ECO:0000256" key="3">
    <source>
        <dbReference type="ARBA" id="ARBA00007069"/>
    </source>
</evidence>
<dbReference type="CDD" id="cd06261">
    <property type="entry name" value="TM_PBP2"/>
    <property type="match status" value="1"/>
</dbReference>
<keyword evidence="7 10" id="KW-0812">Transmembrane</keyword>
<dbReference type="PANTHER" id="PTHR30183:SF3">
    <property type="entry name" value="MOLYBDENUM TRANSPORT SYSTEM PERMEASE PROTEIN MODB"/>
    <property type="match status" value="1"/>
</dbReference>
<proteinExistence type="inferred from homology"/>
<evidence type="ECO:0000256" key="2">
    <source>
        <dbReference type="ARBA" id="ARBA00004651"/>
    </source>
</evidence>
<gene>
    <name evidence="13" type="primary">modB</name>
    <name evidence="13" type="ORF">DSM109990_00822</name>
</gene>
<organism evidence="13 14">
    <name type="scientific">Sulfitobacter dubius</name>
    <dbReference type="NCBI Taxonomy" id="218673"/>
    <lineage>
        <taxon>Bacteria</taxon>
        <taxon>Pseudomonadati</taxon>
        <taxon>Pseudomonadota</taxon>
        <taxon>Alphaproteobacteria</taxon>
        <taxon>Rhodobacterales</taxon>
        <taxon>Roseobacteraceae</taxon>
        <taxon>Sulfitobacter</taxon>
    </lineage>
</organism>
<evidence type="ECO:0000256" key="5">
    <source>
        <dbReference type="ARBA" id="ARBA00022475"/>
    </source>
</evidence>
<dbReference type="Gene3D" id="1.10.3720.10">
    <property type="entry name" value="MetI-like"/>
    <property type="match status" value="1"/>
</dbReference>
<accession>A0ABY3ZHA3</accession>
<evidence type="ECO:0000313" key="13">
    <source>
        <dbReference type="EMBL" id="UOA14029.1"/>
    </source>
</evidence>
<comment type="similarity">
    <text evidence="3 11">Belongs to the binding-protein-dependent transport system permease family. CysTW subfamily.</text>
</comment>
<name>A0ABY3ZHA3_9RHOB</name>
<evidence type="ECO:0000313" key="14">
    <source>
        <dbReference type="Proteomes" id="UP000831019"/>
    </source>
</evidence>
<comment type="subcellular location">
    <subcellularLocation>
        <location evidence="11">Cell inner membrane</location>
        <topology evidence="11">Multi-pass membrane protein</topology>
    </subcellularLocation>
    <subcellularLocation>
        <location evidence="2 10">Cell membrane</location>
        <topology evidence="2 10">Multi-pass membrane protein</topology>
    </subcellularLocation>
</comment>
<protein>
    <recommendedName>
        <fullName evidence="11">Molybdenum transport system permease</fullName>
    </recommendedName>
</protein>
<evidence type="ECO:0000256" key="7">
    <source>
        <dbReference type="ARBA" id="ARBA00022692"/>
    </source>
</evidence>
<keyword evidence="9 10" id="KW-0472">Membrane</keyword>
<dbReference type="SUPFAM" id="SSF161098">
    <property type="entry name" value="MetI-like"/>
    <property type="match status" value="1"/>
</dbReference>
<comment type="function">
    <text evidence="1 11">Part of the binding-protein-dependent transport system for molybdenum; probably responsible for the translocation of the substrate across the membrane.</text>
</comment>
<feature type="transmembrane region" description="Helical" evidence="10">
    <location>
        <begin position="142"/>
        <end position="164"/>
    </location>
</feature>
<evidence type="ECO:0000256" key="11">
    <source>
        <dbReference type="RuleBase" id="RU365097"/>
    </source>
</evidence>
<dbReference type="Proteomes" id="UP000831019">
    <property type="component" value="Chromosome"/>
</dbReference>
<feature type="transmembrane region" description="Helical" evidence="10">
    <location>
        <begin position="53"/>
        <end position="74"/>
    </location>
</feature>
<dbReference type="PANTHER" id="PTHR30183">
    <property type="entry name" value="MOLYBDENUM TRANSPORT SYSTEM PERMEASE PROTEIN MODB"/>
    <property type="match status" value="1"/>
</dbReference>
<dbReference type="EMBL" id="CP085144">
    <property type="protein sequence ID" value="UOA14029.1"/>
    <property type="molecule type" value="Genomic_DNA"/>
</dbReference>
<keyword evidence="6 11" id="KW-0500">Molybdenum</keyword>
<feature type="transmembrane region" description="Helical" evidence="10">
    <location>
        <begin position="12"/>
        <end position="41"/>
    </location>
</feature>
<feature type="transmembrane region" description="Helical" evidence="10">
    <location>
        <begin position="204"/>
        <end position="226"/>
    </location>
</feature>
<keyword evidence="14" id="KW-1185">Reference proteome</keyword>
<evidence type="ECO:0000256" key="10">
    <source>
        <dbReference type="RuleBase" id="RU363032"/>
    </source>
</evidence>
<dbReference type="InterPro" id="IPR035906">
    <property type="entry name" value="MetI-like_sf"/>
</dbReference>
<evidence type="ECO:0000256" key="4">
    <source>
        <dbReference type="ARBA" id="ARBA00022448"/>
    </source>
</evidence>
<keyword evidence="4 10" id="KW-0813">Transport</keyword>
<feature type="transmembrane region" description="Helical" evidence="10">
    <location>
        <begin position="94"/>
        <end position="114"/>
    </location>
</feature>
<evidence type="ECO:0000256" key="1">
    <source>
        <dbReference type="ARBA" id="ARBA00002949"/>
    </source>
</evidence>
<keyword evidence="8 10" id="KW-1133">Transmembrane helix</keyword>
<dbReference type="NCBIfam" id="NF006939">
    <property type="entry name" value="PRK09421.1"/>
    <property type="match status" value="1"/>
</dbReference>
<dbReference type="Pfam" id="PF00528">
    <property type="entry name" value="BPD_transp_1"/>
    <property type="match status" value="1"/>
</dbReference>
<dbReference type="InterPro" id="IPR011867">
    <property type="entry name" value="ModB_ABC"/>
</dbReference>
<dbReference type="InterPro" id="IPR000515">
    <property type="entry name" value="MetI-like"/>
</dbReference>
<dbReference type="PROSITE" id="PS50928">
    <property type="entry name" value="ABC_TM1"/>
    <property type="match status" value="1"/>
</dbReference>
<sequence length="237" mass="24484">MASSGPIMDLDAAAWAALLLSLRVASVAMLCSLPLALWVAWILARKEFRGKGLLSAFVHLPLVLPPVVTGYLLLLGFGRNAPLGSLLESLGIGLAFHWTGAVLAALIMGFPLMVRAMRLAIEAVDPRIEAAAATLGAPRISVFCRVTLPLIFPGILAGAVMGFAKAMGEFGATITFVANIPGQTQTLPSAIWTALQVPGGENRALAMAALAGLVALAAVLLSEALARRVAKRISGAG</sequence>
<reference evidence="14" key="1">
    <citation type="journal article" date="2022" name="Microorganisms">
        <title>Beyond the ABCs#Discovery of Three New Plasmid Types in Rhodobacterales (RepQ, RepY, RepW).</title>
        <authorList>
            <person name="Freese H.M."/>
            <person name="Ringel V."/>
            <person name="Overmann J."/>
            <person name="Petersen J."/>
        </authorList>
    </citation>
    <scope>NUCLEOTIDE SEQUENCE [LARGE SCALE GENOMIC DNA]</scope>
    <source>
        <strain evidence="14">DSM 109990</strain>
    </source>
</reference>
<evidence type="ECO:0000256" key="9">
    <source>
        <dbReference type="ARBA" id="ARBA00023136"/>
    </source>
</evidence>
<evidence type="ECO:0000259" key="12">
    <source>
        <dbReference type="PROSITE" id="PS50928"/>
    </source>
</evidence>
<keyword evidence="5" id="KW-1003">Cell membrane</keyword>